<dbReference type="PANTHER" id="PTHR31905:SF2">
    <property type="entry name" value="PROTEIN MIX23"/>
    <property type="match status" value="1"/>
</dbReference>
<comment type="caution">
    <text evidence="2">The sequence shown here is derived from an EMBL/GenBank/DDBJ whole genome shotgun (WGS) entry which is preliminary data.</text>
</comment>
<name>A0ABR3GVA8_9PEZI</name>
<comment type="similarity">
    <text evidence="1">Belongs to the MIX23 family.</text>
</comment>
<dbReference type="Pfam" id="PF09774">
    <property type="entry name" value="MIX23"/>
    <property type="match status" value="1"/>
</dbReference>
<sequence length="214" mass="24157">MASPSRSDHPPLSPQFSFLHVSRSTIDDTISQNLNSLNTPASRTFDPSSTARRFQTPRNRSLPAASCRTFTEHVLLPSWQSRSDVLNYCASVAASDDPDDPDSVVRIATNTAGQERVVDERLDPYSGKFYPRESRTEILARVIRNERLVEDIIRERSWRIVGEKCEEFGGVAGDWRKALDEWRKRKVAGKEAAERTLELAQGKKAAERNLELAQ</sequence>
<dbReference type="InterPro" id="IPR019171">
    <property type="entry name" value="MIX23"/>
</dbReference>
<accession>A0ABR3GVA8</accession>
<dbReference type="PANTHER" id="PTHR31905">
    <property type="entry name" value="COILED-COIL DOMAIN-CONTAINING PROTEIN 58"/>
    <property type="match status" value="1"/>
</dbReference>
<dbReference type="Proteomes" id="UP001447188">
    <property type="component" value="Unassembled WGS sequence"/>
</dbReference>
<proteinExistence type="inferred from homology"/>
<evidence type="ECO:0000256" key="1">
    <source>
        <dbReference type="ARBA" id="ARBA00024204"/>
    </source>
</evidence>
<reference evidence="2 3" key="1">
    <citation type="submission" date="2024-02" db="EMBL/GenBank/DDBJ databases">
        <title>Discinaceae phylogenomics.</title>
        <authorList>
            <person name="Dirks A.C."/>
            <person name="James T.Y."/>
        </authorList>
    </citation>
    <scope>NUCLEOTIDE SEQUENCE [LARGE SCALE GENOMIC DNA]</scope>
    <source>
        <strain evidence="2 3">ACD0624</strain>
    </source>
</reference>
<keyword evidence="3" id="KW-1185">Reference proteome</keyword>
<organism evidence="2 3">
    <name type="scientific">Discina gigas</name>
    <dbReference type="NCBI Taxonomy" id="1032678"/>
    <lineage>
        <taxon>Eukaryota</taxon>
        <taxon>Fungi</taxon>
        <taxon>Dikarya</taxon>
        <taxon>Ascomycota</taxon>
        <taxon>Pezizomycotina</taxon>
        <taxon>Pezizomycetes</taxon>
        <taxon>Pezizales</taxon>
        <taxon>Discinaceae</taxon>
        <taxon>Discina</taxon>
    </lineage>
</organism>
<evidence type="ECO:0000313" key="2">
    <source>
        <dbReference type="EMBL" id="KAL0639872.1"/>
    </source>
</evidence>
<dbReference type="EMBL" id="JBBBZM010000007">
    <property type="protein sequence ID" value="KAL0639872.1"/>
    <property type="molecule type" value="Genomic_DNA"/>
</dbReference>
<gene>
    <name evidence="2" type="ORF">Q9L58_000963</name>
</gene>
<evidence type="ECO:0000313" key="3">
    <source>
        <dbReference type="Proteomes" id="UP001447188"/>
    </source>
</evidence>
<protein>
    <submittedName>
        <fullName evidence="2">Uncharacterized protein</fullName>
    </submittedName>
</protein>